<evidence type="ECO:0000313" key="9">
    <source>
        <dbReference type="Proteomes" id="UP000036867"/>
    </source>
</evidence>
<dbReference type="EMBL" id="LILB01000009">
    <property type="protein sequence ID" value="KOO47219.1"/>
    <property type="molecule type" value="Genomic_DNA"/>
</dbReference>
<dbReference type="InterPro" id="IPR014284">
    <property type="entry name" value="RNA_pol_sigma-70_dom"/>
</dbReference>
<protein>
    <submittedName>
        <fullName evidence="8">RNA polymerase subunit sigma-70</fullName>
        <ecNumber evidence="8">2.7.7.6</ecNumber>
    </submittedName>
</protein>
<evidence type="ECO:0000313" key="8">
    <source>
        <dbReference type="EMBL" id="KOO47219.1"/>
    </source>
</evidence>
<keyword evidence="5" id="KW-0804">Transcription</keyword>
<evidence type="ECO:0000256" key="3">
    <source>
        <dbReference type="ARBA" id="ARBA00023082"/>
    </source>
</evidence>
<keyword evidence="9" id="KW-1185">Reference proteome</keyword>
<dbReference type="STRING" id="263475.AMD00_21335"/>
<dbReference type="InterPro" id="IPR039425">
    <property type="entry name" value="RNA_pol_sigma-70-like"/>
</dbReference>
<dbReference type="InterPro" id="IPR007627">
    <property type="entry name" value="RNA_pol_sigma70_r2"/>
</dbReference>
<evidence type="ECO:0000259" key="6">
    <source>
        <dbReference type="Pfam" id="PF04542"/>
    </source>
</evidence>
<dbReference type="PANTHER" id="PTHR43133:SF8">
    <property type="entry name" value="RNA POLYMERASE SIGMA FACTOR HI_1459-RELATED"/>
    <property type="match status" value="1"/>
</dbReference>
<dbReference type="PANTHER" id="PTHR43133">
    <property type="entry name" value="RNA POLYMERASE ECF-TYPE SIGMA FACTO"/>
    <property type="match status" value="1"/>
</dbReference>
<organism evidence="8 9">
    <name type="scientific">Viridibacillus arvi</name>
    <dbReference type="NCBI Taxonomy" id="263475"/>
    <lineage>
        <taxon>Bacteria</taxon>
        <taxon>Bacillati</taxon>
        <taxon>Bacillota</taxon>
        <taxon>Bacilli</taxon>
        <taxon>Bacillales</taxon>
        <taxon>Caryophanaceae</taxon>
        <taxon>Viridibacillus</taxon>
    </lineage>
</organism>
<dbReference type="Gene3D" id="1.10.1740.10">
    <property type="match status" value="1"/>
</dbReference>
<dbReference type="Pfam" id="PF08281">
    <property type="entry name" value="Sigma70_r4_2"/>
    <property type="match status" value="1"/>
</dbReference>
<dbReference type="Proteomes" id="UP000036867">
    <property type="component" value="Unassembled WGS sequence"/>
</dbReference>
<sequence>MRVSEKNFVKRLKKQDEAALEYVIDTYMPFIKAIVYKVLQPLGKVDLVEECVSDVFLSVWQNTMQFKGDAIEFKKWIGMIAKYKAIDQYRILERQQAREQALDGTDNLASGNLIQDQVLQREERNELLFELSKLETVDRDIFTMKYFLEMANGEIADALFISKAAVDNRLYRGKRKLAYSLTKSLEERWT</sequence>
<dbReference type="InterPro" id="IPR013249">
    <property type="entry name" value="RNA_pol_sigma70_r4_t2"/>
</dbReference>
<dbReference type="GO" id="GO:0016987">
    <property type="term" value="F:sigma factor activity"/>
    <property type="evidence" value="ECO:0007669"/>
    <property type="project" value="UniProtKB-KW"/>
</dbReference>
<dbReference type="InterPro" id="IPR013325">
    <property type="entry name" value="RNA_pol_sigma_r2"/>
</dbReference>
<dbReference type="OrthoDB" id="2678696at2"/>
<feature type="domain" description="RNA polymerase sigma factor 70 region 4 type 2" evidence="7">
    <location>
        <begin position="126"/>
        <end position="177"/>
    </location>
</feature>
<evidence type="ECO:0000256" key="5">
    <source>
        <dbReference type="ARBA" id="ARBA00023163"/>
    </source>
</evidence>
<dbReference type="GeneID" id="301138645"/>
<dbReference type="GO" id="GO:0003899">
    <property type="term" value="F:DNA-directed RNA polymerase activity"/>
    <property type="evidence" value="ECO:0007669"/>
    <property type="project" value="UniProtKB-EC"/>
</dbReference>
<dbReference type="Gene3D" id="1.10.10.10">
    <property type="entry name" value="Winged helix-like DNA-binding domain superfamily/Winged helix DNA-binding domain"/>
    <property type="match status" value="1"/>
</dbReference>
<dbReference type="NCBIfam" id="TIGR02937">
    <property type="entry name" value="sigma70-ECF"/>
    <property type="match status" value="1"/>
</dbReference>
<evidence type="ECO:0000256" key="4">
    <source>
        <dbReference type="ARBA" id="ARBA00023125"/>
    </source>
</evidence>
<gene>
    <name evidence="8" type="ORF">AMD00_21335</name>
</gene>
<dbReference type="InterPro" id="IPR013324">
    <property type="entry name" value="RNA_pol_sigma_r3/r4-like"/>
</dbReference>
<dbReference type="GO" id="GO:0006352">
    <property type="term" value="P:DNA-templated transcription initiation"/>
    <property type="evidence" value="ECO:0007669"/>
    <property type="project" value="InterPro"/>
</dbReference>
<proteinExistence type="inferred from homology"/>
<reference evidence="9" key="1">
    <citation type="submission" date="2015-08" db="EMBL/GenBank/DDBJ databases">
        <title>Fjat-10028 dsm 16317.</title>
        <authorList>
            <person name="Liu B."/>
            <person name="Wang J."/>
            <person name="Zhu Y."/>
            <person name="Liu G."/>
            <person name="Chen Q."/>
            <person name="Chen Z."/>
            <person name="Lan J."/>
            <person name="Che J."/>
            <person name="Ge C."/>
            <person name="Shi H."/>
            <person name="Pan Z."/>
            <person name="Liu X."/>
        </authorList>
    </citation>
    <scope>NUCLEOTIDE SEQUENCE [LARGE SCALE GENOMIC DNA]</scope>
    <source>
        <strain evidence="9">DSM 16317</strain>
    </source>
</reference>
<dbReference type="InterPro" id="IPR036388">
    <property type="entry name" value="WH-like_DNA-bd_sf"/>
</dbReference>
<keyword evidence="4" id="KW-0238">DNA-binding</keyword>
<keyword evidence="3" id="KW-0731">Sigma factor</keyword>
<accession>A0A0M0L860</accession>
<evidence type="ECO:0000256" key="1">
    <source>
        <dbReference type="ARBA" id="ARBA00010641"/>
    </source>
</evidence>
<dbReference type="RefSeq" id="WP_053419024.1">
    <property type="nucleotide sequence ID" value="NZ_LILB01000009.1"/>
</dbReference>
<dbReference type="SUPFAM" id="SSF88946">
    <property type="entry name" value="Sigma2 domain of RNA polymerase sigma factors"/>
    <property type="match status" value="1"/>
</dbReference>
<evidence type="ECO:0000256" key="2">
    <source>
        <dbReference type="ARBA" id="ARBA00023015"/>
    </source>
</evidence>
<dbReference type="EC" id="2.7.7.6" evidence="8"/>
<comment type="caution">
    <text evidence="8">The sequence shown here is derived from an EMBL/GenBank/DDBJ whole genome shotgun (WGS) entry which is preliminary data.</text>
</comment>
<keyword evidence="8" id="KW-0548">Nucleotidyltransferase</keyword>
<feature type="domain" description="RNA polymerase sigma-70 region 2" evidence="6">
    <location>
        <begin position="24"/>
        <end position="90"/>
    </location>
</feature>
<comment type="similarity">
    <text evidence="1">Belongs to the sigma-70 factor family. ECF subfamily.</text>
</comment>
<dbReference type="AlphaFoldDB" id="A0A0M0L860"/>
<dbReference type="GO" id="GO:0003677">
    <property type="term" value="F:DNA binding"/>
    <property type="evidence" value="ECO:0007669"/>
    <property type="project" value="UniProtKB-KW"/>
</dbReference>
<evidence type="ECO:0000259" key="7">
    <source>
        <dbReference type="Pfam" id="PF08281"/>
    </source>
</evidence>
<keyword evidence="8" id="KW-0808">Transferase</keyword>
<name>A0A0M0L860_9BACL</name>
<keyword evidence="2" id="KW-0805">Transcription regulation</keyword>
<dbReference type="SUPFAM" id="SSF88659">
    <property type="entry name" value="Sigma3 and sigma4 domains of RNA polymerase sigma factors"/>
    <property type="match status" value="1"/>
</dbReference>
<dbReference type="Pfam" id="PF04542">
    <property type="entry name" value="Sigma70_r2"/>
    <property type="match status" value="1"/>
</dbReference>